<evidence type="ECO:0000313" key="2">
    <source>
        <dbReference type="Proteomes" id="UP000011841"/>
    </source>
</evidence>
<dbReference type="Proteomes" id="UP000011841">
    <property type="component" value="Chromosome"/>
</dbReference>
<dbReference type="RefSeq" id="WP_015668496.1">
    <property type="nucleotide sequence ID" value="NC_020453.1"/>
</dbReference>
<keyword evidence="2" id="KW-1185">Reference proteome</keyword>
<gene>
    <name evidence="1" type="ORF">S58_54300</name>
</gene>
<reference evidence="1 2" key="1">
    <citation type="journal article" date="2013" name="Appl. Environ. Microbiol.">
        <title>Genome analysis suggests that the soil oligotrophic bacterium Agromonas oligotrophica (Bradyrhizobium oligotrophicum) is a nitrogen-fixing symbiont of Aeschynomene indica.</title>
        <authorList>
            <person name="Okubo T."/>
            <person name="Fukushima S."/>
            <person name="Itakura M."/>
            <person name="Oshima K."/>
            <person name="Longtonglang A."/>
            <person name="Teaumroong N."/>
            <person name="Mitsui H."/>
            <person name="Hattori M."/>
            <person name="Hattori R."/>
            <person name="Hattori T."/>
            <person name="Minamisawa K."/>
        </authorList>
    </citation>
    <scope>NUCLEOTIDE SEQUENCE [LARGE SCALE GENOMIC DNA]</scope>
    <source>
        <strain evidence="1 2">S58</strain>
    </source>
</reference>
<dbReference type="KEGG" id="aol:S58_54300"/>
<dbReference type="GeneID" id="301819181"/>
<dbReference type="OrthoDB" id="8241256at2"/>
<dbReference type="Gene3D" id="1.10.10.1920">
    <property type="match status" value="1"/>
</dbReference>
<organism evidence="1 2">
    <name type="scientific">Bradyrhizobium oligotrophicum S58</name>
    <dbReference type="NCBI Taxonomy" id="1245469"/>
    <lineage>
        <taxon>Bacteria</taxon>
        <taxon>Pseudomonadati</taxon>
        <taxon>Pseudomonadota</taxon>
        <taxon>Alphaproteobacteria</taxon>
        <taxon>Hyphomicrobiales</taxon>
        <taxon>Nitrobacteraceae</taxon>
        <taxon>Bradyrhizobium</taxon>
    </lineage>
</organism>
<protein>
    <submittedName>
        <fullName evidence="1">Uncharacterized protein</fullName>
    </submittedName>
</protein>
<dbReference type="HOGENOM" id="CLU_192010_0_0_5"/>
<dbReference type="InterPro" id="IPR048532">
    <property type="entry name" value="ea8_5-like_sf"/>
</dbReference>
<accession>M4ZC19</accession>
<dbReference type="STRING" id="1245469.S58_54300"/>
<proteinExistence type="predicted"/>
<dbReference type="eggNOG" id="ENOG50311XQ">
    <property type="taxonomic scope" value="Bacteria"/>
</dbReference>
<dbReference type="PATRIC" id="fig|1245469.3.peg.5557"/>
<sequence length="97" mass="10668">MSVMITCRPAVRSLDGWATATLLEAGAIVECEQHGWMRERGDPHALTLAFRVARDDPPPGFSDSEAVAAIEDVLRAISDSCPECSRQGEPEERPRFK</sequence>
<dbReference type="AlphaFoldDB" id="M4ZC19"/>
<name>M4ZC19_9BRAD</name>
<evidence type="ECO:0000313" key="1">
    <source>
        <dbReference type="EMBL" id="BAM91408.1"/>
    </source>
</evidence>
<dbReference type="EMBL" id="AP012603">
    <property type="protein sequence ID" value="BAM91408.1"/>
    <property type="molecule type" value="Genomic_DNA"/>
</dbReference>